<feature type="chain" id="PRO_5045796699" description="Lipoprotein" evidence="1">
    <location>
        <begin position="25"/>
        <end position="138"/>
    </location>
</feature>
<evidence type="ECO:0008006" key="4">
    <source>
        <dbReference type="Google" id="ProtNLM"/>
    </source>
</evidence>
<sequence length="138" mass="14090">MKKSTARIAAIAGALALVPAGLVACSGGQSVADACQIIEDELNTVQMEAQEAMGSIMTDPEGAVTALETVNNKVQEIDGQVTQEDVSAAFSEFADGYGQIIVAVTASADDPEAIDITALDAAQTSMTNGLTELQTHCG</sequence>
<evidence type="ECO:0000313" key="3">
    <source>
        <dbReference type="Proteomes" id="UP001519362"/>
    </source>
</evidence>
<reference evidence="2 3" key="1">
    <citation type="submission" date="2021-03" db="EMBL/GenBank/DDBJ databases">
        <title>Sequencing the genomes of 1000 actinobacteria strains.</title>
        <authorList>
            <person name="Klenk H.-P."/>
        </authorList>
    </citation>
    <scope>NUCLEOTIDE SEQUENCE [LARGE SCALE GENOMIC DNA]</scope>
    <source>
        <strain evidence="2 3">DSM 24221</strain>
    </source>
</reference>
<evidence type="ECO:0000256" key="1">
    <source>
        <dbReference type="SAM" id="SignalP"/>
    </source>
</evidence>
<keyword evidence="3" id="KW-1185">Reference proteome</keyword>
<evidence type="ECO:0000313" key="2">
    <source>
        <dbReference type="EMBL" id="MBP2436663.1"/>
    </source>
</evidence>
<organism evidence="2 3">
    <name type="scientific">Microbacterium amylolyticum</name>
    <dbReference type="NCBI Taxonomy" id="936337"/>
    <lineage>
        <taxon>Bacteria</taxon>
        <taxon>Bacillati</taxon>
        <taxon>Actinomycetota</taxon>
        <taxon>Actinomycetes</taxon>
        <taxon>Micrococcales</taxon>
        <taxon>Microbacteriaceae</taxon>
        <taxon>Microbacterium</taxon>
    </lineage>
</organism>
<dbReference type="PROSITE" id="PS51257">
    <property type="entry name" value="PROKAR_LIPOPROTEIN"/>
    <property type="match status" value="1"/>
</dbReference>
<gene>
    <name evidence="2" type="ORF">JOF34_001249</name>
</gene>
<feature type="signal peptide" evidence="1">
    <location>
        <begin position="1"/>
        <end position="24"/>
    </location>
</feature>
<dbReference type="Proteomes" id="UP001519362">
    <property type="component" value="Unassembled WGS sequence"/>
</dbReference>
<accession>A0ABS4ZHA9</accession>
<dbReference type="EMBL" id="JAGIOL010000001">
    <property type="protein sequence ID" value="MBP2436663.1"/>
    <property type="molecule type" value="Genomic_DNA"/>
</dbReference>
<proteinExistence type="predicted"/>
<protein>
    <recommendedName>
        <fullName evidence="4">Lipoprotein</fullName>
    </recommendedName>
</protein>
<comment type="caution">
    <text evidence="2">The sequence shown here is derived from an EMBL/GenBank/DDBJ whole genome shotgun (WGS) entry which is preliminary data.</text>
</comment>
<keyword evidence="1" id="KW-0732">Signal</keyword>
<dbReference type="RefSeq" id="WP_165135841.1">
    <property type="nucleotide sequence ID" value="NZ_CP049253.1"/>
</dbReference>
<name>A0ABS4ZHA9_9MICO</name>